<feature type="compositionally biased region" description="Polar residues" evidence="1">
    <location>
        <begin position="79"/>
        <end position="89"/>
    </location>
</feature>
<feature type="region of interest" description="Disordered" evidence="1">
    <location>
        <begin position="398"/>
        <end position="480"/>
    </location>
</feature>
<sequence>MVELTNTRFSKPSRRNPLMNWTEGALARHSRRKGWDKDAARQKEYFAKARARQRQRDALLSRDVLEPPFVPDYIPRTHPSPSAENNAPTRSVAHPKSSTSKKRPISQRDQDIAQVGSSTSPSSVSNFGRVDPNNLSPNRSSEGADLNAKRRRLLEKTDWTGVSFQKPILVNPSKKARNSSNAAAPIGSSIPSRKLPLQSRRSPRRGKQLDTAVRTHDNGVEMTMRIGHHGLRWSRESNSVRSPTTHNDALPAFAEWASIGQTSQLLPTSHLVEDIPSTASDCNHTPTRKSMHHCQTISSTPKSDCSSGSCVNRYRGRTPERPRKIVRSWPHILHQPQPTRGGQSPIFGLRSPAFNQSSSVLAQVGASDRSPSIMAEDNAGWNDWLNANDSSNTLGYINGHAGDAKTTGRRDRGTEELEPSSLASRLTPTMPSEDLESNLAQNKSDLPTLSVEREFDKLQSTRNTATTSGSVPGLNWERSKTITKPRNDLVLQSEPELPKPPNVQDLLDLLEKEEQGGDEVSDVPEETPEDEDELWKRFVLDDDSVETSRKAREEARLQTSHILCRTATHTSLPSDIAEPPSATREHSSQSPASIARVDTDSMGSPRCPEMPSSEAAPTEAITVHTNTSNTAQVGSPKRQQSEFKFHQPRPFIGRLASLPSGHADPFRVQTQPSGNKRTGRRSRKHRTEGRPDFRAMPNYDGDPIEECYEV</sequence>
<feature type="compositionally biased region" description="Basic and acidic residues" evidence="1">
    <location>
        <begin position="54"/>
        <end position="65"/>
    </location>
</feature>
<feature type="compositionally biased region" description="Polar residues" evidence="1">
    <location>
        <begin position="438"/>
        <end position="447"/>
    </location>
</feature>
<reference evidence="2 3" key="1">
    <citation type="journal article" date="2021" name="Nat. Commun.">
        <title>Genetic determinants of endophytism in the Arabidopsis root mycobiome.</title>
        <authorList>
            <person name="Mesny F."/>
            <person name="Miyauchi S."/>
            <person name="Thiergart T."/>
            <person name="Pickel B."/>
            <person name="Atanasova L."/>
            <person name="Karlsson M."/>
            <person name="Huettel B."/>
            <person name="Barry K.W."/>
            <person name="Haridas S."/>
            <person name="Chen C."/>
            <person name="Bauer D."/>
            <person name="Andreopoulos W."/>
            <person name="Pangilinan J."/>
            <person name="LaButti K."/>
            <person name="Riley R."/>
            <person name="Lipzen A."/>
            <person name="Clum A."/>
            <person name="Drula E."/>
            <person name="Henrissat B."/>
            <person name="Kohler A."/>
            <person name="Grigoriev I.V."/>
            <person name="Martin F.M."/>
            <person name="Hacquard S."/>
        </authorList>
    </citation>
    <scope>NUCLEOTIDE SEQUENCE [LARGE SCALE GENOMIC DNA]</scope>
    <source>
        <strain evidence="2 3">MPI-CAGE-CH-0241</strain>
    </source>
</reference>
<keyword evidence="3" id="KW-1185">Reference proteome</keyword>
<feature type="region of interest" description="Disordered" evidence="1">
    <location>
        <begin position="170"/>
        <end position="209"/>
    </location>
</feature>
<gene>
    <name evidence="2" type="ORF">B0T10DRAFT_552688</name>
</gene>
<feature type="region of interest" description="Disordered" evidence="1">
    <location>
        <begin position="653"/>
        <end position="702"/>
    </location>
</feature>
<feature type="compositionally biased region" description="Basic residues" evidence="1">
    <location>
        <begin position="677"/>
        <end position="687"/>
    </location>
</feature>
<feature type="compositionally biased region" description="Polar residues" evidence="1">
    <location>
        <begin position="1"/>
        <end position="10"/>
    </location>
</feature>
<dbReference type="AlphaFoldDB" id="A0A9P8VTT0"/>
<accession>A0A9P8VTT0</accession>
<proteinExistence type="predicted"/>
<dbReference type="OrthoDB" id="5426563at2759"/>
<organism evidence="2 3">
    <name type="scientific">Thelonectria olida</name>
    <dbReference type="NCBI Taxonomy" id="1576542"/>
    <lineage>
        <taxon>Eukaryota</taxon>
        <taxon>Fungi</taxon>
        <taxon>Dikarya</taxon>
        <taxon>Ascomycota</taxon>
        <taxon>Pezizomycotina</taxon>
        <taxon>Sordariomycetes</taxon>
        <taxon>Hypocreomycetidae</taxon>
        <taxon>Hypocreales</taxon>
        <taxon>Nectriaceae</taxon>
        <taxon>Thelonectria</taxon>
    </lineage>
</organism>
<dbReference type="EMBL" id="JAGPYM010000037">
    <property type="protein sequence ID" value="KAH6874699.1"/>
    <property type="molecule type" value="Genomic_DNA"/>
</dbReference>
<feature type="compositionally biased region" description="Polar residues" evidence="1">
    <location>
        <begin position="460"/>
        <end position="470"/>
    </location>
</feature>
<feature type="region of interest" description="Disordered" evidence="1">
    <location>
        <begin position="514"/>
        <end position="533"/>
    </location>
</feature>
<feature type="compositionally biased region" description="Polar residues" evidence="1">
    <location>
        <begin position="421"/>
        <end position="430"/>
    </location>
</feature>
<evidence type="ECO:0000313" key="3">
    <source>
        <dbReference type="Proteomes" id="UP000777438"/>
    </source>
</evidence>
<feature type="region of interest" description="Disordered" evidence="1">
    <location>
        <begin position="570"/>
        <end position="616"/>
    </location>
</feature>
<feature type="compositionally biased region" description="Basic and acidic residues" evidence="1">
    <location>
        <begin position="402"/>
        <end position="415"/>
    </location>
</feature>
<evidence type="ECO:0000313" key="2">
    <source>
        <dbReference type="EMBL" id="KAH6874699.1"/>
    </source>
</evidence>
<protein>
    <submittedName>
        <fullName evidence="2">Uncharacterized protein</fullName>
    </submittedName>
</protein>
<comment type="caution">
    <text evidence="2">The sequence shown here is derived from an EMBL/GenBank/DDBJ whole genome shotgun (WGS) entry which is preliminary data.</text>
</comment>
<name>A0A9P8VTT0_9HYPO</name>
<dbReference type="Proteomes" id="UP000777438">
    <property type="component" value="Unassembled WGS sequence"/>
</dbReference>
<feature type="compositionally biased region" description="Basic and acidic residues" evidence="1">
    <location>
        <begin position="33"/>
        <end position="47"/>
    </location>
</feature>
<feature type="compositionally biased region" description="Acidic residues" evidence="1">
    <location>
        <begin position="516"/>
        <end position="533"/>
    </location>
</feature>
<feature type="region of interest" description="Disordered" evidence="1">
    <location>
        <begin position="1"/>
        <end position="146"/>
    </location>
</feature>
<evidence type="ECO:0000256" key="1">
    <source>
        <dbReference type="SAM" id="MobiDB-lite"/>
    </source>
</evidence>